<name>A0ABR3U0A1_9PEZI</name>
<evidence type="ECO:0000259" key="7">
    <source>
        <dbReference type="PROSITE" id="PS50888"/>
    </source>
</evidence>
<evidence type="ECO:0000256" key="4">
    <source>
        <dbReference type="ARBA" id="ARBA00023163"/>
    </source>
</evidence>
<dbReference type="InterPro" id="IPR011598">
    <property type="entry name" value="bHLH_dom"/>
</dbReference>
<dbReference type="InterPro" id="IPR052207">
    <property type="entry name" value="Max-like/E-box_TFs"/>
</dbReference>
<evidence type="ECO:0000256" key="2">
    <source>
        <dbReference type="ARBA" id="ARBA00023015"/>
    </source>
</evidence>
<comment type="caution">
    <text evidence="8">The sequence shown here is derived from an EMBL/GenBank/DDBJ whole genome shotgun (WGS) entry which is preliminary data.</text>
</comment>
<dbReference type="Pfam" id="PF00010">
    <property type="entry name" value="HLH"/>
    <property type="match status" value="1"/>
</dbReference>
<dbReference type="Proteomes" id="UP001521184">
    <property type="component" value="Unassembled WGS sequence"/>
</dbReference>
<dbReference type="PROSITE" id="PS50888">
    <property type="entry name" value="BHLH"/>
    <property type="match status" value="1"/>
</dbReference>
<feature type="compositionally biased region" description="Basic and acidic residues" evidence="6">
    <location>
        <begin position="413"/>
        <end position="432"/>
    </location>
</feature>
<accession>A0ABR3U0A1</accession>
<keyword evidence="5" id="KW-0539">Nucleus</keyword>
<keyword evidence="2" id="KW-0805">Transcription regulation</keyword>
<evidence type="ECO:0000313" key="9">
    <source>
        <dbReference type="Proteomes" id="UP001521184"/>
    </source>
</evidence>
<keyword evidence="9" id="KW-1185">Reference proteome</keyword>
<keyword evidence="4" id="KW-0804">Transcription</keyword>
<dbReference type="SUPFAM" id="SSF47459">
    <property type="entry name" value="HLH, helix-loop-helix DNA-binding domain"/>
    <property type="match status" value="1"/>
</dbReference>
<evidence type="ECO:0000256" key="5">
    <source>
        <dbReference type="ARBA" id="ARBA00023242"/>
    </source>
</evidence>
<proteinExistence type="predicted"/>
<feature type="compositionally biased region" description="Polar residues" evidence="6">
    <location>
        <begin position="187"/>
        <end position="197"/>
    </location>
</feature>
<protein>
    <recommendedName>
        <fullName evidence="7">BHLH domain-containing protein</fullName>
    </recommendedName>
</protein>
<keyword evidence="3" id="KW-0238">DNA-binding</keyword>
<organism evidence="8 9">
    <name type="scientific">Diplodia intermedia</name>
    <dbReference type="NCBI Taxonomy" id="856260"/>
    <lineage>
        <taxon>Eukaryota</taxon>
        <taxon>Fungi</taxon>
        <taxon>Dikarya</taxon>
        <taxon>Ascomycota</taxon>
        <taxon>Pezizomycotina</taxon>
        <taxon>Dothideomycetes</taxon>
        <taxon>Dothideomycetes incertae sedis</taxon>
        <taxon>Botryosphaeriales</taxon>
        <taxon>Botryosphaeriaceae</taxon>
        <taxon>Diplodia</taxon>
    </lineage>
</organism>
<dbReference type="PANTHER" id="PTHR15741:SF27">
    <property type="entry name" value="TRANSCRIPTION FACTOR AP-4"/>
    <property type="match status" value="1"/>
</dbReference>
<evidence type="ECO:0000313" key="8">
    <source>
        <dbReference type="EMBL" id="KAL1648069.1"/>
    </source>
</evidence>
<evidence type="ECO:0000256" key="6">
    <source>
        <dbReference type="SAM" id="MobiDB-lite"/>
    </source>
</evidence>
<dbReference type="EMBL" id="JAKEKT020000010">
    <property type="protein sequence ID" value="KAL1648069.1"/>
    <property type="molecule type" value="Genomic_DNA"/>
</dbReference>
<feature type="compositionally biased region" description="Low complexity" evidence="6">
    <location>
        <begin position="375"/>
        <end position="391"/>
    </location>
</feature>
<sequence length="487" mass="52452">MLAVERPASASHFGMSSHHLPGKDENPFGSDTFTTEDIDHAAAEENVTAAGPPLLSDFQNTQLQNFFDQGPFNAFTNNFNFTEADLHGPNDPPQPFNFDFYAGPPPTFHGTVNDATHANSIYGGLERPMDAEYVVPSHNDARGGASDEVIGAANALLSGTQPQGDPTYAEKDWGNFMGLPSPPASAAFTSGSDQRNLTAPAPADNDTKPPVLNFFDPHNFTALGPSSSGPSRRRPTPNFGSDTSFQGTGFMAPSKTDTEQNVWGRLITDLTVLHPLESGPNTRPPSQPSSPTLQKRPSLGFAPYGQGAPQVKQQPSSPKRHRFPLDLIPIEPTPAASDDESESDGDISPGGRAVKRRRTVNENGVPVRPRLSDVAPPSASSQRSSSFSVPARPRKQRDSTVDTPAKKRAAAKQARENLTEEQKRSNHILSEQKRRNLIKQGFDEMNELVPGLKAGGFSKSSTLMEGAKFLEDLIVGNQILRQALGEV</sequence>
<evidence type="ECO:0000256" key="3">
    <source>
        <dbReference type="ARBA" id="ARBA00023125"/>
    </source>
</evidence>
<feature type="region of interest" description="Disordered" evidence="6">
    <location>
        <begin position="1"/>
        <end position="34"/>
    </location>
</feature>
<evidence type="ECO:0000256" key="1">
    <source>
        <dbReference type="ARBA" id="ARBA00004123"/>
    </source>
</evidence>
<comment type="subcellular location">
    <subcellularLocation>
        <location evidence="1">Nucleus</location>
    </subcellularLocation>
</comment>
<dbReference type="InterPro" id="IPR036638">
    <property type="entry name" value="HLH_DNA-bd_sf"/>
</dbReference>
<dbReference type="PANTHER" id="PTHR15741">
    <property type="entry name" value="BASIC HELIX-LOOP-HELIX ZIP TRANSCRIPTION FACTOR"/>
    <property type="match status" value="1"/>
</dbReference>
<feature type="domain" description="BHLH" evidence="7">
    <location>
        <begin position="422"/>
        <end position="473"/>
    </location>
</feature>
<feature type="region of interest" description="Disordered" evidence="6">
    <location>
        <begin position="275"/>
        <end position="432"/>
    </location>
</feature>
<reference evidence="8 9" key="1">
    <citation type="journal article" date="2023" name="Plant Dis.">
        <title>First Report of Diplodia intermedia Causing Canker and Dieback Diseases on Apple Trees in Canada.</title>
        <authorList>
            <person name="Ellouze W."/>
            <person name="Ilyukhin E."/>
            <person name="Sulman M."/>
            <person name="Ali S."/>
        </authorList>
    </citation>
    <scope>NUCLEOTIDE SEQUENCE [LARGE SCALE GENOMIC DNA]</scope>
    <source>
        <strain evidence="8 9">M45-28</strain>
    </source>
</reference>
<gene>
    <name evidence="8" type="ORF">SLS58_002396</name>
</gene>
<dbReference type="Gene3D" id="4.10.280.10">
    <property type="entry name" value="Helix-loop-helix DNA-binding domain"/>
    <property type="match status" value="1"/>
</dbReference>
<feature type="compositionally biased region" description="Polar residues" evidence="6">
    <location>
        <begin position="238"/>
        <end position="247"/>
    </location>
</feature>
<feature type="region of interest" description="Disordered" evidence="6">
    <location>
        <begin position="179"/>
        <end position="258"/>
    </location>
</feature>